<evidence type="ECO:0000313" key="2">
    <source>
        <dbReference type="EMBL" id="MBK4739058.1"/>
    </source>
</evidence>
<comment type="caution">
    <text evidence="2">The sequence shown here is derived from an EMBL/GenBank/DDBJ whole genome shotgun (WGS) entry which is preliminary data.</text>
</comment>
<gene>
    <name evidence="2" type="ORF">JJB74_31025</name>
</gene>
<dbReference type="InterPro" id="IPR012340">
    <property type="entry name" value="NA-bd_OB-fold"/>
</dbReference>
<proteinExistence type="predicted"/>
<dbReference type="Proteomes" id="UP000622890">
    <property type="component" value="Unassembled WGS sequence"/>
</dbReference>
<dbReference type="RefSeq" id="WP_200598427.1">
    <property type="nucleotide sequence ID" value="NZ_JAEPBG010000036.1"/>
</dbReference>
<dbReference type="EMBL" id="JAEPBG010000036">
    <property type="protein sequence ID" value="MBK4739058.1"/>
    <property type="molecule type" value="Genomic_DNA"/>
</dbReference>
<feature type="domain" description="ChsH2 C-terminal OB-fold" evidence="1">
    <location>
        <begin position="50"/>
        <end position="113"/>
    </location>
</feature>
<dbReference type="AlphaFoldDB" id="A0A934T486"/>
<sequence>MHTFYDQYDQEFLSFIARRELRIPRDVKTGKALGLHGRGWRIAREQTVEWVPASGEGTVASYVVFHRQYAERCPVPYTVVLVELPEGPRLLARLINAGPDCAATGMKVTACFDESGLAFQPSGP</sequence>
<evidence type="ECO:0000259" key="1">
    <source>
        <dbReference type="Pfam" id="PF01796"/>
    </source>
</evidence>
<evidence type="ECO:0000313" key="3">
    <source>
        <dbReference type="Proteomes" id="UP000622890"/>
    </source>
</evidence>
<dbReference type="SUPFAM" id="SSF50249">
    <property type="entry name" value="Nucleic acid-binding proteins"/>
    <property type="match status" value="1"/>
</dbReference>
<keyword evidence="3" id="KW-1185">Reference proteome</keyword>
<organism evidence="2 3">
    <name type="scientific">Noviherbaspirillum pedocola</name>
    <dbReference type="NCBI Taxonomy" id="2801341"/>
    <lineage>
        <taxon>Bacteria</taxon>
        <taxon>Pseudomonadati</taxon>
        <taxon>Pseudomonadota</taxon>
        <taxon>Betaproteobacteria</taxon>
        <taxon>Burkholderiales</taxon>
        <taxon>Oxalobacteraceae</taxon>
        <taxon>Noviherbaspirillum</taxon>
    </lineage>
</organism>
<protein>
    <submittedName>
        <fullName evidence="2">OB-fold domain-containing protein</fullName>
    </submittedName>
</protein>
<dbReference type="Pfam" id="PF01796">
    <property type="entry name" value="OB_ChsH2_C"/>
    <property type="match status" value="1"/>
</dbReference>
<accession>A0A934T486</accession>
<dbReference type="InterPro" id="IPR002878">
    <property type="entry name" value="ChsH2_C"/>
</dbReference>
<name>A0A934T486_9BURK</name>
<reference evidence="2" key="1">
    <citation type="submission" date="2021-01" db="EMBL/GenBank/DDBJ databases">
        <title>Genome sequence of strain Noviherbaspirillum sp. DKR-6.</title>
        <authorList>
            <person name="Chaudhary D.K."/>
        </authorList>
    </citation>
    <scope>NUCLEOTIDE SEQUENCE</scope>
    <source>
        <strain evidence="2">DKR-6</strain>
    </source>
</reference>